<protein>
    <submittedName>
        <fullName evidence="1">Uncharacterized protein</fullName>
    </submittedName>
</protein>
<evidence type="ECO:0000313" key="1">
    <source>
        <dbReference type="EMBL" id="CAA2964259.1"/>
    </source>
</evidence>
<sequence length="62" mass="7216">FLPIKLQCFGSFWRNPYHINEVKGVAEDKRMPETTDDIVFMSEGATMVKRVRSVLLKLELMV</sequence>
<dbReference type="Proteomes" id="UP000594638">
    <property type="component" value="Unassembled WGS sequence"/>
</dbReference>
<dbReference type="EMBL" id="CACTIH010001821">
    <property type="protein sequence ID" value="CAA2964259.1"/>
    <property type="molecule type" value="Genomic_DNA"/>
</dbReference>
<organism evidence="1 2">
    <name type="scientific">Olea europaea subsp. europaea</name>
    <dbReference type="NCBI Taxonomy" id="158383"/>
    <lineage>
        <taxon>Eukaryota</taxon>
        <taxon>Viridiplantae</taxon>
        <taxon>Streptophyta</taxon>
        <taxon>Embryophyta</taxon>
        <taxon>Tracheophyta</taxon>
        <taxon>Spermatophyta</taxon>
        <taxon>Magnoliopsida</taxon>
        <taxon>eudicotyledons</taxon>
        <taxon>Gunneridae</taxon>
        <taxon>Pentapetalae</taxon>
        <taxon>asterids</taxon>
        <taxon>lamiids</taxon>
        <taxon>Lamiales</taxon>
        <taxon>Oleaceae</taxon>
        <taxon>Oleeae</taxon>
        <taxon>Olea</taxon>
    </lineage>
</organism>
<evidence type="ECO:0000313" key="2">
    <source>
        <dbReference type="Proteomes" id="UP000594638"/>
    </source>
</evidence>
<keyword evidence="2" id="KW-1185">Reference proteome</keyword>
<gene>
    <name evidence="1" type="ORF">OLEA9_A101084</name>
</gene>
<feature type="non-terminal residue" evidence="1">
    <location>
        <position position="1"/>
    </location>
</feature>
<dbReference type="AlphaFoldDB" id="A0A8S0QFP5"/>
<reference evidence="1 2" key="1">
    <citation type="submission" date="2019-12" db="EMBL/GenBank/DDBJ databases">
        <authorList>
            <person name="Alioto T."/>
            <person name="Alioto T."/>
            <person name="Gomez Garrido J."/>
        </authorList>
    </citation>
    <scope>NUCLEOTIDE SEQUENCE [LARGE SCALE GENOMIC DNA]</scope>
</reference>
<comment type="caution">
    <text evidence="1">The sequence shown here is derived from an EMBL/GenBank/DDBJ whole genome shotgun (WGS) entry which is preliminary data.</text>
</comment>
<proteinExistence type="predicted"/>
<accession>A0A8S0QFP5</accession>
<name>A0A8S0QFP5_OLEEU</name>
<feature type="non-terminal residue" evidence="1">
    <location>
        <position position="62"/>
    </location>
</feature>
<dbReference type="Gramene" id="OE9A101084T1">
    <property type="protein sequence ID" value="OE9A101084C1"/>
    <property type="gene ID" value="OE9A101084"/>
</dbReference>